<evidence type="ECO:0000313" key="4">
    <source>
        <dbReference type="EMBL" id="MBP2294316.1"/>
    </source>
</evidence>
<dbReference type="InterPro" id="IPR051012">
    <property type="entry name" value="CellSynth/LPSAsmb/PSIAsmb"/>
</dbReference>
<dbReference type="Pfam" id="PF13374">
    <property type="entry name" value="TPR_10"/>
    <property type="match status" value="1"/>
</dbReference>
<dbReference type="PANTHER" id="PTHR45586:SF1">
    <property type="entry name" value="LIPOPOLYSACCHARIDE ASSEMBLY PROTEIN B"/>
    <property type="match status" value="1"/>
</dbReference>
<feature type="repeat" description="TPR" evidence="3">
    <location>
        <begin position="101"/>
        <end position="134"/>
    </location>
</feature>
<keyword evidence="2 3" id="KW-0802">TPR repeat</keyword>
<dbReference type="InterPro" id="IPR011990">
    <property type="entry name" value="TPR-like_helical_dom_sf"/>
</dbReference>
<dbReference type="EMBL" id="JAGINP010000015">
    <property type="protein sequence ID" value="MBP2294316.1"/>
    <property type="molecule type" value="Genomic_DNA"/>
</dbReference>
<dbReference type="Proteomes" id="UP000781958">
    <property type="component" value="Unassembled WGS sequence"/>
</dbReference>
<dbReference type="Pfam" id="PF00515">
    <property type="entry name" value="TPR_1"/>
    <property type="match status" value="1"/>
</dbReference>
<evidence type="ECO:0000313" key="5">
    <source>
        <dbReference type="Proteomes" id="UP000781958"/>
    </source>
</evidence>
<dbReference type="Pfam" id="PF13432">
    <property type="entry name" value="TPR_16"/>
    <property type="match status" value="2"/>
</dbReference>
<reference evidence="4 5" key="1">
    <citation type="submission" date="2021-03" db="EMBL/GenBank/DDBJ databases">
        <title>Genomic Encyclopedia of Type Strains, Phase III (KMG-III): the genomes of soil and plant-associated and newly described type strains.</title>
        <authorList>
            <person name="Whitman W."/>
        </authorList>
    </citation>
    <scope>NUCLEOTIDE SEQUENCE [LARGE SCALE GENOMIC DNA]</scope>
    <source>
        <strain evidence="4 5">IMMIB AFH-6</strain>
    </source>
</reference>
<evidence type="ECO:0000256" key="1">
    <source>
        <dbReference type="ARBA" id="ARBA00022737"/>
    </source>
</evidence>
<accession>A0ABS4SP26</accession>
<dbReference type="SMART" id="SM00028">
    <property type="entry name" value="TPR"/>
    <property type="match status" value="7"/>
</dbReference>
<protein>
    <submittedName>
        <fullName evidence="4">Tetratricopeptide (TPR) repeat protein</fullName>
    </submittedName>
</protein>
<keyword evidence="5" id="KW-1185">Reference proteome</keyword>
<name>A0ABS4SP26_9PROT</name>
<dbReference type="Gene3D" id="1.25.40.10">
    <property type="entry name" value="Tetratricopeptide repeat domain"/>
    <property type="match status" value="2"/>
</dbReference>
<dbReference type="RefSeq" id="WP_209768474.1">
    <property type="nucleotide sequence ID" value="NZ_JAGINP010000015.1"/>
</dbReference>
<organism evidence="4 5">
    <name type="scientific">Azospirillum rugosum</name>
    <dbReference type="NCBI Taxonomy" id="416170"/>
    <lineage>
        <taxon>Bacteria</taxon>
        <taxon>Pseudomonadati</taxon>
        <taxon>Pseudomonadota</taxon>
        <taxon>Alphaproteobacteria</taxon>
        <taxon>Rhodospirillales</taxon>
        <taxon>Azospirillaceae</taxon>
        <taxon>Azospirillum</taxon>
    </lineage>
</organism>
<feature type="repeat" description="TPR" evidence="3">
    <location>
        <begin position="32"/>
        <end position="65"/>
    </location>
</feature>
<feature type="repeat" description="TPR" evidence="3">
    <location>
        <begin position="309"/>
        <end position="342"/>
    </location>
</feature>
<dbReference type="PROSITE" id="PS50293">
    <property type="entry name" value="TPR_REGION"/>
    <property type="match status" value="1"/>
</dbReference>
<dbReference type="SUPFAM" id="SSF48452">
    <property type="entry name" value="TPR-like"/>
    <property type="match status" value="2"/>
</dbReference>
<sequence length="404" mass="45397">MSSQYAVQDKGSALTPDDIEAWRQRIRTETFANYHYSMGVALARSGEPAQAIESYRKALALNPASPEAVFRLRKLLLAAGDETASEDLHQRALALNPRYEAEAFLHIGLEHLDRSNTEAALPLFEEAVARAPELAEAHYQYAYCLYHFQSAAMEKAKDHFRTAIRRGYLEADAFHYLSWSLCRLPSHIQNQPLVPMERAIALEPHQSKHYLLVSDVQQCLCRFDDALRTLDRLARLGYSAHELNWRRGMSEIARGNPGQALGCLEQARAADPKDVRHAIGLGLAWEAQGEVERALQIYQKITGTTADSAWAWSCLALLHHSRGRIAEALEAHRQALALDAEGAWYHTSYGLTLEAAGRRDDADAAHRKAVDLQVDWLWYHATLRPWAKPLFQAAYQRIGLALPG</sequence>
<comment type="caution">
    <text evidence="4">The sequence shown here is derived from an EMBL/GenBank/DDBJ whole genome shotgun (WGS) entry which is preliminary data.</text>
</comment>
<dbReference type="PROSITE" id="PS50005">
    <property type="entry name" value="TPR"/>
    <property type="match status" value="3"/>
</dbReference>
<gene>
    <name evidence="4" type="ORF">J2851_004105</name>
</gene>
<evidence type="ECO:0000256" key="3">
    <source>
        <dbReference type="PROSITE-ProRule" id="PRU00339"/>
    </source>
</evidence>
<proteinExistence type="predicted"/>
<dbReference type="InterPro" id="IPR019734">
    <property type="entry name" value="TPR_rpt"/>
</dbReference>
<dbReference type="PANTHER" id="PTHR45586">
    <property type="entry name" value="TPR REPEAT-CONTAINING PROTEIN PA4667"/>
    <property type="match status" value="1"/>
</dbReference>
<keyword evidence="1" id="KW-0677">Repeat</keyword>
<evidence type="ECO:0000256" key="2">
    <source>
        <dbReference type="ARBA" id="ARBA00022803"/>
    </source>
</evidence>